<name>A0AA37RUI4_9GAMM</name>
<dbReference type="PANTHER" id="PTHR43877">
    <property type="entry name" value="AMINOALKYLPHOSPHONATE N-ACETYLTRANSFERASE-RELATED-RELATED"/>
    <property type="match status" value="1"/>
</dbReference>
<evidence type="ECO:0000313" key="4">
    <source>
        <dbReference type="EMBL" id="GLP95464.1"/>
    </source>
</evidence>
<dbReference type="GO" id="GO:0016747">
    <property type="term" value="F:acyltransferase activity, transferring groups other than amino-acyl groups"/>
    <property type="evidence" value="ECO:0007669"/>
    <property type="project" value="InterPro"/>
</dbReference>
<keyword evidence="2" id="KW-0012">Acyltransferase</keyword>
<dbReference type="AlphaFoldDB" id="A0AA37RUI4"/>
<organism evidence="4 5">
    <name type="scientific">Paraferrimonas sedimenticola</name>
    <dbReference type="NCBI Taxonomy" id="375674"/>
    <lineage>
        <taxon>Bacteria</taxon>
        <taxon>Pseudomonadati</taxon>
        <taxon>Pseudomonadota</taxon>
        <taxon>Gammaproteobacteria</taxon>
        <taxon>Alteromonadales</taxon>
        <taxon>Ferrimonadaceae</taxon>
        <taxon>Paraferrimonas</taxon>
    </lineage>
</organism>
<dbReference type="EMBL" id="BSNC01000003">
    <property type="protein sequence ID" value="GLP95464.1"/>
    <property type="molecule type" value="Genomic_DNA"/>
</dbReference>
<dbReference type="PROSITE" id="PS51186">
    <property type="entry name" value="GNAT"/>
    <property type="match status" value="1"/>
</dbReference>
<accession>A0AA37RUI4</accession>
<evidence type="ECO:0000256" key="2">
    <source>
        <dbReference type="ARBA" id="ARBA00023315"/>
    </source>
</evidence>
<dbReference type="Pfam" id="PF00583">
    <property type="entry name" value="Acetyltransf_1"/>
    <property type="match status" value="1"/>
</dbReference>
<sequence length="177" mass="19831">MPARNPMTFSISARVRGSFTKFGIPVHIRLPQTHELDTINAIILAAKSHWGYPKAWIAQWMPELEVTAQRLEQQRLWVASRQNELVGVVALTEVDELGQIELCDCWVEPNHMRQGIGAALLRFACEQATKMTATRLVLAADPNAEDFYLRMGAVKVGERASLPQGRKLPLMAIELEA</sequence>
<dbReference type="InterPro" id="IPR016181">
    <property type="entry name" value="Acyl_CoA_acyltransferase"/>
</dbReference>
<dbReference type="InterPro" id="IPR050832">
    <property type="entry name" value="Bact_Acetyltransf"/>
</dbReference>
<comment type="caution">
    <text evidence="4">The sequence shown here is derived from an EMBL/GenBank/DDBJ whole genome shotgun (WGS) entry which is preliminary data.</text>
</comment>
<dbReference type="Proteomes" id="UP001161422">
    <property type="component" value="Unassembled WGS sequence"/>
</dbReference>
<dbReference type="CDD" id="cd04301">
    <property type="entry name" value="NAT_SF"/>
    <property type="match status" value="1"/>
</dbReference>
<dbReference type="SUPFAM" id="SSF55729">
    <property type="entry name" value="Acyl-CoA N-acyltransferases (Nat)"/>
    <property type="match status" value="1"/>
</dbReference>
<proteinExistence type="predicted"/>
<keyword evidence="1" id="KW-0808">Transferase</keyword>
<keyword evidence="5" id="KW-1185">Reference proteome</keyword>
<dbReference type="InterPro" id="IPR000182">
    <property type="entry name" value="GNAT_dom"/>
</dbReference>
<evidence type="ECO:0000259" key="3">
    <source>
        <dbReference type="PROSITE" id="PS51186"/>
    </source>
</evidence>
<evidence type="ECO:0000313" key="5">
    <source>
        <dbReference type="Proteomes" id="UP001161422"/>
    </source>
</evidence>
<evidence type="ECO:0000256" key="1">
    <source>
        <dbReference type="ARBA" id="ARBA00022679"/>
    </source>
</evidence>
<reference evidence="4" key="2">
    <citation type="submission" date="2023-01" db="EMBL/GenBank/DDBJ databases">
        <title>Draft genome sequence of Paraferrimonas sedimenticola strain NBRC 101628.</title>
        <authorList>
            <person name="Sun Q."/>
            <person name="Mori K."/>
        </authorList>
    </citation>
    <scope>NUCLEOTIDE SEQUENCE</scope>
    <source>
        <strain evidence="4">NBRC 101628</strain>
    </source>
</reference>
<reference evidence="4" key="1">
    <citation type="journal article" date="2014" name="Int. J. Syst. Evol. Microbiol.">
        <title>Complete genome sequence of Corynebacterium casei LMG S-19264T (=DSM 44701T), isolated from a smear-ripened cheese.</title>
        <authorList>
            <consortium name="US DOE Joint Genome Institute (JGI-PGF)"/>
            <person name="Walter F."/>
            <person name="Albersmeier A."/>
            <person name="Kalinowski J."/>
            <person name="Ruckert C."/>
        </authorList>
    </citation>
    <scope>NUCLEOTIDE SEQUENCE</scope>
    <source>
        <strain evidence="4">NBRC 101628</strain>
    </source>
</reference>
<gene>
    <name evidence="4" type="ORF">GCM10007895_07700</name>
</gene>
<protein>
    <submittedName>
        <fullName evidence="4">N-acetyltransferase</fullName>
    </submittedName>
</protein>
<dbReference type="Gene3D" id="3.40.630.30">
    <property type="match status" value="1"/>
</dbReference>
<feature type="domain" description="N-acetyltransferase" evidence="3">
    <location>
        <begin position="26"/>
        <end position="176"/>
    </location>
</feature>